<dbReference type="AlphaFoldDB" id="F0W0V0"/>
<reference evidence="1" key="2">
    <citation type="submission" date="2011-02" db="EMBL/GenBank/DDBJ databases">
        <authorList>
            <person name="MacLean D."/>
        </authorList>
    </citation>
    <scope>NUCLEOTIDE SEQUENCE</scope>
</reference>
<accession>F0W0V0</accession>
<dbReference type="HOGENOM" id="CLU_904356_0_0_1"/>
<gene>
    <name evidence="1" type="primary">AlNc14C5G734</name>
    <name evidence="1" type="ORF">ALNC14_008170</name>
</gene>
<dbReference type="EMBL" id="FR824050">
    <property type="protein sequence ID" value="CCA14674.1"/>
    <property type="molecule type" value="Genomic_DNA"/>
</dbReference>
<organism evidence="1">
    <name type="scientific">Albugo laibachii Nc14</name>
    <dbReference type="NCBI Taxonomy" id="890382"/>
    <lineage>
        <taxon>Eukaryota</taxon>
        <taxon>Sar</taxon>
        <taxon>Stramenopiles</taxon>
        <taxon>Oomycota</taxon>
        <taxon>Peronosporomycetes</taxon>
        <taxon>Albuginales</taxon>
        <taxon>Albuginaceae</taxon>
        <taxon>Albugo</taxon>
    </lineage>
</organism>
<proteinExistence type="predicted"/>
<sequence>MVGKHMFYALLPSVSSRLNFQAQKFMNDIANTGAETFFSSFFKRVARQDNKRKCSFFGFEGTIIHGSYSLAVMASQVRHGRYGFDLEDIPSVFGLEGAPEACIPKSHDFLVASHEQKVIVSLKKIVEEIKEIFHPEKSTPKNCRRLLPFVYREQTLLLEALKSYNVIPILISHTEEYDLKAYVDYFENDFDVKDVYGSCSAGDSYSGDKSIDDSMLLGYSTVLNGARKVDKLDELVELYGCEIIFGAGKLGRDNQMLKKILKKKGYVPMISSKKNHQGRKILKGASRGRLHVQKVVPAMWANNQKPSK</sequence>
<reference evidence="1" key="1">
    <citation type="journal article" date="2011" name="PLoS Biol.">
        <title>Gene gain and loss during evolution of obligate parasitism in the white rust pathogen of Arabidopsis thaliana.</title>
        <authorList>
            <person name="Kemen E."/>
            <person name="Gardiner A."/>
            <person name="Schultz-Larsen T."/>
            <person name="Kemen A.C."/>
            <person name="Balmuth A.L."/>
            <person name="Robert-Seilaniantz A."/>
            <person name="Bailey K."/>
            <person name="Holub E."/>
            <person name="Studholme D.J."/>
            <person name="Maclean D."/>
            <person name="Jones J.D."/>
        </authorList>
    </citation>
    <scope>NUCLEOTIDE SEQUENCE</scope>
</reference>
<evidence type="ECO:0000313" key="1">
    <source>
        <dbReference type="EMBL" id="CCA14674.1"/>
    </source>
</evidence>
<name>F0W0V0_9STRA</name>
<protein>
    <submittedName>
        <fullName evidence="1">AlNc14C5G734 protein</fullName>
    </submittedName>
</protein>